<protein>
    <submittedName>
        <fullName evidence="2">DegV family protein</fullName>
    </submittedName>
</protein>
<comment type="caution">
    <text evidence="2">The sequence shown here is derived from an EMBL/GenBank/DDBJ whole genome shotgun (WGS) entry which is preliminary data.</text>
</comment>
<sequence>MRKMMVVTDSASDLPDEITKREPSLKVISFPKEGKLSPLVLLQQYEALFADPAVTTIFSVHISGRVSEIVQAAKLASSMLKSEREVIVLDSRSLSLGQGLMVLSLVRCVEKKHMVRTCLDRWEDSRIHTHVFLLRPTKPRDRSAPISRLAAKLHTWLDLCTIQTINKWGELTRGQVIRGSIELETTLERQLRARLDCYQHRAYRIGLSYIAYDHRDQATSSIVADASPERFVASVRALPDAIRDGKRFDTSSSYDRSHYDRLQGQSASLDMPMLAQWKHWLESRFKPQELIIGSIHSNLAARLHLTPGTMVIALSPAYDDQIVFSP</sequence>
<accession>A0A2R6Y135</accession>
<dbReference type="GO" id="GO:0008289">
    <property type="term" value="F:lipid binding"/>
    <property type="evidence" value="ECO:0007669"/>
    <property type="project" value="UniProtKB-KW"/>
</dbReference>
<dbReference type="InterPro" id="IPR050270">
    <property type="entry name" value="DegV_domain_contain"/>
</dbReference>
<dbReference type="SUPFAM" id="SSF82549">
    <property type="entry name" value="DAK1/DegV-like"/>
    <property type="match status" value="1"/>
</dbReference>
<evidence type="ECO:0000313" key="2">
    <source>
        <dbReference type="EMBL" id="PTQ56396.1"/>
    </source>
</evidence>
<dbReference type="Pfam" id="PF02645">
    <property type="entry name" value="DegV"/>
    <property type="match status" value="1"/>
</dbReference>
<dbReference type="PROSITE" id="PS51482">
    <property type="entry name" value="DEGV"/>
    <property type="match status" value="1"/>
</dbReference>
<name>A0A2R6Y135_9BACL</name>
<dbReference type="Proteomes" id="UP000244338">
    <property type="component" value="Unassembled WGS sequence"/>
</dbReference>
<dbReference type="InterPro" id="IPR003797">
    <property type="entry name" value="DegV"/>
</dbReference>
<evidence type="ECO:0000313" key="3">
    <source>
        <dbReference type="Proteomes" id="UP000244338"/>
    </source>
</evidence>
<dbReference type="PANTHER" id="PTHR33434">
    <property type="entry name" value="DEGV DOMAIN-CONTAINING PROTEIN DR_1986-RELATED"/>
    <property type="match status" value="1"/>
</dbReference>
<reference evidence="3" key="1">
    <citation type="journal article" date="2018" name="Sci. Rep.">
        <title>Lignite coal burning seam in the remote Altai Mountains harbors a hydrogen-driven thermophilic microbial community.</title>
        <authorList>
            <person name="Kadnikov V.V."/>
            <person name="Mardanov A.V."/>
            <person name="Ivasenko D.A."/>
            <person name="Antsiferov D.V."/>
            <person name="Beletsky A.V."/>
            <person name="Karnachuk O.V."/>
            <person name="Ravin N.V."/>
        </authorList>
    </citation>
    <scope>NUCLEOTIDE SEQUENCE [LARGE SCALE GENOMIC DNA]</scope>
</reference>
<dbReference type="AlphaFoldDB" id="A0A2R6Y135"/>
<gene>
    <name evidence="2" type="ORF">BSOLF_0285</name>
</gene>
<evidence type="ECO:0000256" key="1">
    <source>
        <dbReference type="ARBA" id="ARBA00023121"/>
    </source>
</evidence>
<proteinExistence type="predicted"/>
<dbReference type="EMBL" id="PEBX01000030">
    <property type="protein sequence ID" value="PTQ56396.1"/>
    <property type="molecule type" value="Genomic_DNA"/>
</dbReference>
<keyword evidence="1" id="KW-0446">Lipid-binding</keyword>
<dbReference type="PANTHER" id="PTHR33434:SF2">
    <property type="entry name" value="FATTY ACID-BINDING PROTEIN TM_1468"/>
    <property type="match status" value="1"/>
</dbReference>
<organism evidence="2 3">
    <name type="scientific">Candidatus Carbonibacillus altaicus</name>
    <dbReference type="NCBI Taxonomy" id="2163959"/>
    <lineage>
        <taxon>Bacteria</taxon>
        <taxon>Bacillati</taxon>
        <taxon>Bacillota</taxon>
        <taxon>Bacilli</taxon>
        <taxon>Bacillales</taxon>
        <taxon>Candidatus Carbonibacillus</taxon>
    </lineage>
</organism>
<dbReference type="Gene3D" id="3.40.50.10440">
    <property type="entry name" value="Dihydroxyacetone kinase, domain 1"/>
    <property type="match status" value="1"/>
</dbReference>